<proteinExistence type="predicted"/>
<dbReference type="AlphaFoldDB" id="A0A1G2KAT1"/>
<comment type="caution">
    <text evidence="1">The sequence shown here is derived from an EMBL/GenBank/DDBJ whole genome shotgun (WGS) entry which is preliminary data.</text>
</comment>
<evidence type="ECO:0000313" key="2">
    <source>
        <dbReference type="Proteomes" id="UP000177152"/>
    </source>
</evidence>
<organism evidence="1 2">
    <name type="scientific">Candidatus Sungbacteria bacterium RIFCSPHIGHO2_01_FULL_47_32</name>
    <dbReference type="NCBI Taxonomy" id="1802264"/>
    <lineage>
        <taxon>Bacteria</taxon>
        <taxon>Candidatus Sungiibacteriota</taxon>
    </lineage>
</organism>
<dbReference type="EMBL" id="MHQC01000007">
    <property type="protein sequence ID" value="OGZ95570.1"/>
    <property type="molecule type" value="Genomic_DNA"/>
</dbReference>
<evidence type="ECO:0000313" key="1">
    <source>
        <dbReference type="EMBL" id="OGZ95570.1"/>
    </source>
</evidence>
<gene>
    <name evidence="1" type="ORF">A2633_06555</name>
</gene>
<reference evidence="1 2" key="1">
    <citation type="journal article" date="2016" name="Nat. Commun.">
        <title>Thousands of microbial genomes shed light on interconnected biogeochemical processes in an aquifer system.</title>
        <authorList>
            <person name="Anantharaman K."/>
            <person name="Brown C.T."/>
            <person name="Hug L.A."/>
            <person name="Sharon I."/>
            <person name="Castelle C.J."/>
            <person name="Probst A.J."/>
            <person name="Thomas B.C."/>
            <person name="Singh A."/>
            <person name="Wilkins M.J."/>
            <person name="Karaoz U."/>
            <person name="Brodie E.L."/>
            <person name="Williams K.H."/>
            <person name="Hubbard S.S."/>
            <person name="Banfield J.F."/>
        </authorList>
    </citation>
    <scope>NUCLEOTIDE SEQUENCE [LARGE SCALE GENOMIC DNA]</scope>
</reference>
<dbReference type="Proteomes" id="UP000177152">
    <property type="component" value="Unassembled WGS sequence"/>
</dbReference>
<sequence>MEGLEKPQSADTHKRGGERLSELEFYKNNSKEALHQKLREYIRRRLFSARREIFSSGNKLLFRATALDELVSVGEIIEDVERRLVGQEHAKHPDVEHILARVPETALDENGLSLKDAFRTFLGDYYEERNELEYFLREHAPPYTYETIVGHPPKGAIWQERVLDSVAWIFEEESDCRDYYASERGNTDEARSAAQEMVGEVSAHIIDGKIIRIVTYPKVPIKATEVHETRHVIFDASTLPEAPIDKKFEESSAQNEKELAKLLETRWGERLKNELIAYLREALEGDERHVALAYLINFGESGLYNYPKQNKEEAEKIYDGIPGASEDFEEYYKKITKSYYAFANETVGRVAGEFNEIAYKSSIVYDEGYEGPREDDPNNRLDADVIISEKEDKNRIRALRVLEFYPIEEWPKLLDNLGEFLEFSENDLSGEISSWEWAVEKENLKTKDKRLLRLFEERVCESESLKRFFENIRKKGKNTVSAVEEEKIMRIAEELEAGREEVLTASLHSTQIWEEIIAELSEEGTSRSHSRVSRAIGVAKLILDMKEEWAREVAPLIRKHAVKTEKFLKKLFILSEKFGEPLVGHV</sequence>
<name>A0A1G2KAT1_9BACT</name>
<protein>
    <submittedName>
        <fullName evidence="1">Uncharacterized protein</fullName>
    </submittedName>
</protein>
<accession>A0A1G2KAT1</accession>